<dbReference type="Proteomes" id="UP000824156">
    <property type="component" value="Unassembled WGS sequence"/>
</dbReference>
<reference evidence="3" key="2">
    <citation type="submission" date="2021-04" db="EMBL/GenBank/DDBJ databases">
        <authorList>
            <person name="Gilroy R."/>
        </authorList>
    </citation>
    <scope>NUCLEOTIDE SEQUENCE</scope>
    <source>
        <strain evidence="3">1719</strain>
    </source>
</reference>
<comment type="caution">
    <text evidence="3">The sequence shown here is derived from an EMBL/GenBank/DDBJ whole genome shotgun (WGS) entry which is preliminary data.</text>
</comment>
<feature type="domain" description="DUF5606" evidence="1">
    <location>
        <begin position="3"/>
        <end position="46"/>
    </location>
</feature>
<dbReference type="Gene3D" id="1.10.10.1650">
    <property type="match status" value="1"/>
</dbReference>
<dbReference type="InterPro" id="IPR049280">
    <property type="entry name" value="DUF6852"/>
</dbReference>
<protein>
    <submittedName>
        <fullName evidence="3">DUF5606 domain-containing protein</fullName>
    </submittedName>
</protein>
<dbReference type="InterPro" id="IPR041218">
    <property type="entry name" value="DUF5606"/>
</dbReference>
<accession>A0A9D2AYQ8</accession>
<evidence type="ECO:0000259" key="2">
    <source>
        <dbReference type="Pfam" id="PF21186"/>
    </source>
</evidence>
<dbReference type="InterPro" id="IPR049281">
    <property type="entry name" value="BVU_3817-like_C_sf"/>
</dbReference>
<dbReference type="EMBL" id="DXEZ01000103">
    <property type="protein sequence ID" value="HIX54086.1"/>
    <property type="molecule type" value="Genomic_DNA"/>
</dbReference>
<dbReference type="Gene3D" id="2.30.30.730">
    <property type="match status" value="1"/>
</dbReference>
<gene>
    <name evidence="3" type="ORF">H9853_03600</name>
</gene>
<organism evidence="3 4">
    <name type="scientific">Candidatus Sphingobacterium stercoripullorum</name>
    <dbReference type="NCBI Taxonomy" id="2838759"/>
    <lineage>
        <taxon>Bacteria</taxon>
        <taxon>Pseudomonadati</taxon>
        <taxon>Bacteroidota</taxon>
        <taxon>Sphingobacteriia</taxon>
        <taxon>Sphingobacteriales</taxon>
        <taxon>Sphingobacteriaceae</taxon>
        <taxon>Sphingobacterium</taxon>
    </lineage>
</organism>
<feature type="domain" description="DUF6852" evidence="2">
    <location>
        <begin position="53"/>
        <end position="118"/>
    </location>
</feature>
<dbReference type="Pfam" id="PF18347">
    <property type="entry name" value="DUF5606"/>
    <property type="match status" value="1"/>
</dbReference>
<dbReference type="AlphaFoldDB" id="A0A9D2AYQ8"/>
<evidence type="ECO:0000313" key="4">
    <source>
        <dbReference type="Proteomes" id="UP000824156"/>
    </source>
</evidence>
<evidence type="ECO:0000259" key="1">
    <source>
        <dbReference type="Pfam" id="PF18347"/>
    </source>
</evidence>
<sequence>MNLKGIVSVSGKPGLYNLVGQNKSGFIIESLDGNKVKTVVNITTTKLATLEDITIYGLDEEIRLIDILEGMKKSESIPNPKGSGKELRDFFNEIAPNHDAERVYTSDIKKIISWFNILKELPLFEESPEGETAEEQEQKEANA</sequence>
<evidence type="ECO:0000313" key="3">
    <source>
        <dbReference type="EMBL" id="HIX54086.1"/>
    </source>
</evidence>
<proteinExistence type="predicted"/>
<name>A0A9D2AYQ8_9SPHI</name>
<dbReference type="InterPro" id="IPR049282">
    <property type="entry name" value="BVU_3817_N_sf"/>
</dbReference>
<reference evidence="3" key="1">
    <citation type="journal article" date="2021" name="PeerJ">
        <title>Extensive microbial diversity within the chicken gut microbiome revealed by metagenomics and culture.</title>
        <authorList>
            <person name="Gilroy R."/>
            <person name="Ravi A."/>
            <person name="Getino M."/>
            <person name="Pursley I."/>
            <person name="Horton D.L."/>
            <person name="Alikhan N.F."/>
            <person name="Baker D."/>
            <person name="Gharbi K."/>
            <person name="Hall N."/>
            <person name="Watson M."/>
            <person name="Adriaenssens E.M."/>
            <person name="Foster-Nyarko E."/>
            <person name="Jarju S."/>
            <person name="Secka A."/>
            <person name="Antonio M."/>
            <person name="Oren A."/>
            <person name="Chaudhuri R.R."/>
            <person name="La Ragione R."/>
            <person name="Hildebrand F."/>
            <person name="Pallen M.J."/>
        </authorList>
    </citation>
    <scope>NUCLEOTIDE SEQUENCE</scope>
    <source>
        <strain evidence="3">1719</strain>
    </source>
</reference>
<dbReference type="Pfam" id="PF21186">
    <property type="entry name" value="DUF6852"/>
    <property type="match status" value="1"/>
</dbReference>